<protein>
    <recommendedName>
        <fullName evidence="4">DUF3054 domain-containing protein</fullName>
    </recommendedName>
</protein>
<name>N0E0F1_9MICO</name>
<gene>
    <name evidence="2" type="ORF">BN10_560060</name>
</gene>
<dbReference type="EMBL" id="CAIZ01000126">
    <property type="protein sequence ID" value="CCH70367.1"/>
    <property type="molecule type" value="Genomic_DNA"/>
</dbReference>
<feature type="transmembrane region" description="Helical" evidence="1">
    <location>
        <begin position="90"/>
        <end position="110"/>
    </location>
</feature>
<keyword evidence="1" id="KW-0812">Transmembrane</keyword>
<dbReference type="RefSeq" id="WP_010850216.1">
    <property type="nucleotide sequence ID" value="NZ_HF570956.1"/>
</dbReference>
<dbReference type="InterPro" id="IPR021414">
    <property type="entry name" value="DUF3054"/>
</dbReference>
<dbReference type="Pfam" id="PF11255">
    <property type="entry name" value="DUF3054"/>
    <property type="match status" value="1"/>
</dbReference>
<keyword evidence="1" id="KW-0472">Membrane</keyword>
<reference evidence="2 3" key="1">
    <citation type="journal article" date="2013" name="ISME J.">
        <title>A metabolic model for members of the genus Tetrasphaera involved in enhanced biological phosphorus removal.</title>
        <authorList>
            <person name="Kristiansen R."/>
            <person name="Nguyen H.T.T."/>
            <person name="Saunders A.M."/>
            <person name="Nielsen J.L."/>
            <person name="Wimmer R."/>
            <person name="Le V.Q."/>
            <person name="McIlroy S.J."/>
            <person name="Petrovski S."/>
            <person name="Seviour R.J."/>
            <person name="Calteau A."/>
            <person name="Nielsen K.L."/>
            <person name="Nielsen P.H."/>
        </authorList>
    </citation>
    <scope>NUCLEOTIDE SEQUENCE [LARGE SCALE GENOMIC DNA]</scope>
    <source>
        <strain evidence="2 3">Lp2</strain>
    </source>
</reference>
<comment type="caution">
    <text evidence="2">The sequence shown here is derived from an EMBL/GenBank/DDBJ whole genome shotgun (WGS) entry which is preliminary data.</text>
</comment>
<evidence type="ECO:0000313" key="3">
    <source>
        <dbReference type="Proteomes" id="UP000013167"/>
    </source>
</evidence>
<evidence type="ECO:0000313" key="2">
    <source>
        <dbReference type="EMBL" id="CCH70367.1"/>
    </source>
</evidence>
<dbReference type="eggNOG" id="ENOG503310N">
    <property type="taxonomic scope" value="Bacteria"/>
</dbReference>
<accession>N0E0F1</accession>
<keyword evidence="3" id="KW-1185">Reference proteome</keyword>
<keyword evidence="1" id="KW-1133">Transmembrane helix</keyword>
<dbReference type="AlphaFoldDB" id="N0E0F1"/>
<evidence type="ECO:0000256" key="1">
    <source>
        <dbReference type="SAM" id="Phobius"/>
    </source>
</evidence>
<dbReference type="HOGENOM" id="CLU_089113_3_0_11"/>
<organism evidence="2 3">
    <name type="scientific">Phycicoccus elongatus Lp2</name>
    <dbReference type="NCBI Taxonomy" id="1193181"/>
    <lineage>
        <taxon>Bacteria</taxon>
        <taxon>Bacillati</taxon>
        <taxon>Actinomycetota</taxon>
        <taxon>Actinomycetes</taxon>
        <taxon>Micrococcales</taxon>
        <taxon>Intrasporangiaceae</taxon>
        <taxon>Phycicoccus</taxon>
    </lineage>
</organism>
<proteinExistence type="predicted"/>
<dbReference type="STRING" id="1193181.BN10_560060"/>
<feature type="transmembrane region" description="Helical" evidence="1">
    <location>
        <begin position="33"/>
        <end position="53"/>
    </location>
</feature>
<evidence type="ECO:0008006" key="4">
    <source>
        <dbReference type="Google" id="ProtNLM"/>
    </source>
</evidence>
<feature type="transmembrane region" description="Helical" evidence="1">
    <location>
        <begin position="65"/>
        <end position="84"/>
    </location>
</feature>
<sequence length="116" mass="11895">MTRLLPVLADAALVLLFAFLGRRSHEHGLSLTGLFQTAGPFLCGTAAGWLLAAGLTDLAPRSVPFGLVVVAATVVVGMGLRLVFAQGVAWSFVLVATAVLSVLLLGWRAIAGLVGA</sequence>
<dbReference type="Proteomes" id="UP000013167">
    <property type="component" value="Unassembled WGS sequence"/>
</dbReference>